<dbReference type="EMBL" id="JARPMG010000010">
    <property type="protein sequence ID" value="KAJ8098054.1"/>
    <property type="molecule type" value="Genomic_DNA"/>
</dbReference>
<dbReference type="InterPro" id="IPR027417">
    <property type="entry name" value="P-loop_NTPase"/>
</dbReference>
<dbReference type="PANTHER" id="PTHR10285">
    <property type="entry name" value="URIDINE KINASE"/>
    <property type="match status" value="1"/>
</dbReference>
<gene>
    <name evidence="10" type="ORF">POJ06DRAFT_214669</name>
</gene>
<dbReference type="RefSeq" id="XP_056041504.1">
    <property type="nucleotide sequence ID" value="XM_056185504.1"/>
</dbReference>
<evidence type="ECO:0000256" key="4">
    <source>
        <dbReference type="ARBA" id="ARBA00022679"/>
    </source>
</evidence>
<dbReference type="Proteomes" id="UP001217417">
    <property type="component" value="Unassembled WGS sequence"/>
</dbReference>
<accession>A0AAD7QMS9</accession>
<keyword evidence="5" id="KW-0547">Nucleotide-binding</keyword>
<dbReference type="GeneID" id="80880670"/>
<name>A0AAD7QMS9_9ASCO</name>
<evidence type="ECO:0000256" key="8">
    <source>
        <dbReference type="ARBA" id="ARBA00023242"/>
    </source>
</evidence>
<reference evidence="10" key="1">
    <citation type="submission" date="2023-03" db="EMBL/GenBank/DDBJ databases">
        <title>Near-Complete genome sequence of Lipomyces tetrasporous NRRL Y-64009, an oleaginous yeast capable of growing on lignocellulosic hydrolysates.</title>
        <authorList>
            <consortium name="Lawrence Berkeley National Laboratory"/>
            <person name="Jagtap S.S."/>
            <person name="Liu J.-J."/>
            <person name="Walukiewicz H.E."/>
            <person name="Pangilinan J."/>
            <person name="Lipzen A."/>
            <person name="Ahrendt S."/>
            <person name="Koriabine M."/>
            <person name="Cobaugh K."/>
            <person name="Salamov A."/>
            <person name="Yoshinaga Y."/>
            <person name="Ng V."/>
            <person name="Daum C."/>
            <person name="Grigoriev I.V."/>
            <person name="Slininger P.J."/>
            <person name="Dien B.S."/>
            <person name="Jin Y.-S."/>
            <person name="Rao C.V."/>
        </authorList>
    </citation>
    <scope>NUCLEOTIDE SEQUENCE</scope>
    <source>
        <strain evidence="10">NRRL Y-64009</strain>
    </source>
</reference>
<dbReference type="SUPFAM" id="SSF52540">
    <property type="entry name" value="P-loop containing nucleoside triphosphate hydrolases"/>
    <property type="match status" value="1"/>
</dbReference>
<evidence type="ECO:0000256" key="3">
    <source>
        <dbReference type="ARBA" id="ARBA00022490"/>
    </source>
</evidence>
<keyword evidence="4" id="KW-0808">Transferase</keyword>
<keyword evidence="8" id="KW-0539">Nucleus</keyword>
<keyword evidence="11" id="KW-1185">Reference proteome</keyword>
<evidence type="ECO:0000256" key="5">
    <source>
        <dbReference type="ARBA" id="ARBA00022741"/>
    </source>
</evidence>
<dbReference type="GO" id="GO:0005524">
    <property type="term" value="F:ATP binding"/>
    <property type="evidence" value="ECO:0007669"/>
    <property type="project" value="UniProtKB-KW"/>
</dbReference>
<evidence type="ECO:0000256" key="1">
    <source>
        <dbReference type="ARBA" id="ARBA00004123"/>
    </source>
</evidence>
<organism evidence="10 11">
    <name type="scientific">Lipomyces tetrasporus</name>
    <dbReference type="NCBI Taxonomy" id="54092"/>
    <lineage>
        <taxon>Eukaryota</taxon>
        <taxon>Fungi</taxon>
        <taxon>Dikarya</taxon>
        <taxon>Ascomycota</taxon>
        <taxon>Saccharomycotina</taxon>
        <taxon>Lipomycetes</taxon>
        <taxon>Lipomycetales</taxon>
        <taxon>Lipomycetaceae</taxon>
        <taxon>Lipomyces</taxon>
    </lineage>
</organism>
<evidence type="ECO:0000256" key="9">
    <source>
        <dbReference type="ARBA" id="ARBA00061312"/>
    </source>
</evidence>
<keyword evidence="10" id="KW-0378">Hydrolase</keyword>
<dbReference type="Gene3D" id="3.40.50.300">
    <property type="entry name" value="P-loop containing nucleotide triphosphate hydrolases"/>
    <property type="match status" value="1"/>
</dbReference>
<evidence type="ECO:0000313" key="10">
    <source>
        <dbReference type="EMBL" id="KAJ8098054.1"/>
    </source>
</evidence>
<comment type="subcellular location">
    <subcellularLocation>
        <location evidence="2">Cytoplasm</location>
    </subcellularLocation>
    <subcellularLocation>
        <location evidence="1">Nucleus</location>
    </subcellularLocation>
</comment>
<dbReference type="FunFam" id="3.40.50.300:FF:001691">
    <property type="entry name" value="Probable ATP-dependent kinase TDA10"/>
    <property type="match status" value="1"/>
</dbReference>
<keyword evidence="6" id="KW-0418">Kinase</keyword>
<dbReference type="GO" id="GO:0016787">
    <property type="term" value="F:hydrolase activity"/>
    <property type="evidence" value="ECO:0007669"/>
    <property type="project" value="UniProtKB-KW"/>
</dbReference>
<keyword evidence="3" id="KW-0963">Cytoplasm</keyword>
<dbReference type="GO" id="GO:0005634">
    <property type="term" value="C:nucleus"/>
    <property type="evidence" value="ECO:0007669"/>
    <property type="project" value="UniProtKB-SubCell"/>
</dbReference>
<protein>
    <submittedName>
        <fullName evidence="10">P-loop containing nucleoside triphosphate hydrolase protein</fullName>
    </submittedName>
</protein>
<evidence type="ECO:0000256" key="2">
    <source>
        <dbReference type="ARBA" id="ARBA00004496"/>
    </source>
</evidence>
<keyword evidence="7" id="KW-0067">ATP-binding</keyword>
<proteinExistence type="inferred from homology"/>
<comment type="similarity">
    <text evidence="9">Belongs to the GLYK kinase family.</text>
</comment>
<comment type="caution">
    <text evidence="10">The sequence shown here is derived from an EMBL/GenBank/DDBJ whole genome shotgun (WGS) entry which is preliminary data.</text>
</comment>
<evidence type="ECO:0000256" key="7">
    <source>
        <dbReference type="ARBA" id="ARBA00022840"/>
    </source>
</evidence>
<dbReference type="GO" id="GO:0016301">
    <property type="term" value="F:kinase activity"/>
    <property type="evidence" value="ECO:0007669"/>
    <property type="project" value="UniProtKB-KW"/>
</dbReference>
<evidence type="ECO:0000313" key="11">
    <source>
        <dbReference type="Proteomes" id="UP001217417"/>
    </source>
</evidence>
<sequence>MAIIVDDKSATCVPFILERLKEHQDAHGGPISAPPFFIGLNGVQGVGKTTLVTMLEKTLKEPPYSLPVSVLSIDDLYLTHADQVSLAKSNPLNPLVQHRGEPGTHDLALAVTLFAALKCEQPVLVPRYDKSQFNGQGDRMDKATWTPVNQVGQAKTKVVIFEGWCVGFKALTDDEVIMKWNESKRVHDLPDQNSSRTALWRFRLEDLLFVNSKLRGYDVITDSFHAMIHLDAADTLYVYKWRLQQESELREQTGRGMTDEQVNKFVDGYYPAYELFADTLRKGILKTKGCQLRLVVKEDRMVQDIFVI</sequence>
<evidence type="ECO:0000256" key="6">
    <source>
        <dbReference type="ARBA" id="ARBA00022777"/>
    </source>
</evidence>
<dbReference type="AlphaFoldDB" id="A0AAD7QMS9"/>
<dbReference type="GO" id="GO:0005737">
    <property type="term" value="C:cytoplasm"/>
    <property type="evidence" value="ECO:0007669"/>
    <property type="project" value="UniProtKB-SubCell"/>
</dbReference>